<accession>A0A544W828</accession>
<dbReference type="PANTHER" id="PTHR43619">
    <property type="entry name" value="S-ADENOSYL-L-METHIONINE-DEPENDENT METHYLTRANSFERASE YKTD-RELATED"/>
    <property type="match status" value="1"/>
</dbReference>
<dbReference type="GO" id="GO:0032259">
    <property type="term" value="P:methylation"/>
    <property type="evidence" value="ECO:0007669"/>
    <property type="project" value="UniProtKB-KW"/>
</dbReference>
<keyword evidence="5 6" id="KW-0949">S-adenosyl-L-methionine</keyword>
<evidence type="ECO:0000313" key="7">
    <source>
        <dbReference type="EMBL" id="TQR88388.1"/>
    </source>
</evidence>
<dbReference type="SUPFAM" id="SSF53335">
    <property type="entry name" value="S-adenosyl-L-methionine-dependent methyltransferases"/>
    <property type="match status" value="1"/>
</dbReference>
<proteinExistence type="inferred from homology"/>
<dbReference type="PANTHER" id="PTHR43619:SF2">
    <property type="entry name" value="S-ADENOSYL-L-METHIONINE-DEPENDENT METHYLTRANSFERASES SUPERFAMILY PROTEIN"/>
    <property type="match status" value="1"/>
</dbReference>
<keyword evidence="8" id="KW-1185">Reference proteome</keyword>
<dbReference type="FunFam" id="3.40.50.150:FF:000152">
    <property type="entry name" value="S-adenosyl-L-methionine-dependent methyltransferase"/>
    <property type="match status" value="1"/>
</dbReference>
<evidence type="ECO:0000256" key="6">
    <source>
        <dbReference type="RuleBase" id="RU362030"/>
    </source>
</evidence>
<comment type="function">
    <text evidence="1 6">Exhibits S-adenosyl-L-methionine-dependent methyltransferase activity.</text>
</comment>
<sequence length="311" mass="33697">MARTDDDTWDINESVGVTALGVAGGRAAETRSPNPLINDPFARLFLDAAGDGVWKIYLSDEPPAELAEVDPDFGKRTEAMKSYIGSRTKYFDEFFVDAAAAGVGQSVILAAGLDARAWRLAWPQGSVVYEIDQPKVLAFKLETLKSHGAEPIARVVDVGVDLRQDWPKALVEAGFDPSAPTSWSAEGLLPYLPPEAQDLLFDRIQSLSAPGSRIAVEAFTGDFFSDESVAQRKEQMEKYRQVAQKLGSDAGTDIGELLYDGKRTEVTDWLGAHGWKVTAIGADELMAGYGRTLPSDVDAPVPNSVFVEGRL</sequence>
<keyword evidence="4 7" id="KW-0808">Transferase</keyword>
<dbReference type="Gene3D" id="3.40.50.150">
    <property type="entry name" value="Vaccinia Virus protein VP39"/>
    <property type="match status" value="1"/>
</dbReference>
<dbReference type="EC" id="2.1.1.-" evidence="6"/>
<evidence type="ECO:0000313" key="8">
    <source>
        <dbReference type="Proteomes" id="UP000315759"/>
    </source>
</evidence>
<evidence type="ECO:0000256" key="1">
    <source>
        <dbReference type="ARBA" id="ARBA00003907"/>
    </source>
</evidence>
<dbReference type="Pfam" id="PF04072">
    <property type="entry name" value="LCM"/>
    <property type="match status" value="1"/>
</dbReference>
<comment type="caution">
    <text evidence="7">The sequence shown here is derived from an EMBL/GenBank/DDBJ whole genome shotgun (WGS) entry which is preliminary data.</text>
</comment>
<evidence type="ECO:0000256" key="2">
    <source>
        <dbReference type="ARBA" id="ARBA00008138"/>
    </source>
</evidence>
<name>A0A544W828_9MYCO</name>
<dbReference type="EMBL" id="VIFX01000002">
    <property type="protein sequence ID" value="TQR88388.1"/>
    <property type="molecule type" value="Genomic_DNA"/>
</dbReference>
<comment type="similarity">
    <text evidence="2 6">Belongs to the UPF0677 family.</text>
</comment>
<evidence type="ECO:0000256" key="5">
    <source>
        <dbReference type="ARBA" id="ARBA00022691"/>
    </source>
</evidence>
<dbReference type="GO" id="GO:0008168">
    <property type="term" value="F:methyltransferase activity"/>
    <property type="evidence" value="ECO:0007669"/>
    <property type="project" value="UniProtKB-UniRule"/>
</dbReference>
<dbReference type="AlphaFoldDB" id="A0A544W828"/>
<keyword evidence="3 6" id="KW-0489">Methyltransferase</keyword>
<dbReference type="InterPro" id="IPR029063">
    <property type="entry name" value="SAM-dependent_MTases_sf"/>
</dbReference>
<organism evidence="7 8">
    <name type="scientific">Mycolicibacterium hodleri</name>
    <dbReference type="NCBI Taxonomy" id="49897"/>
    <lineage>
        <taxon>Bacteria</taxon>
        <taxon>Bacillati</taxon>
        <taxon>Actinomycetota</taxon>
        <taxon>Actinomycetes</taxon>
        <taxon>Mycobacteriales</taxon>
        <taxon>Mycobacteriaceae</taxon>
        <taxon>Mycolicibacterium</taxon>
    </lineage>
</organism>
<dbReference type="Proteomes" id="UP000315759">
    <property type="component" value="Unassembled WGS sequence"/>
</dbReference>
<evidence type="ECO:0000256" key="3">
    <source>
        <dbReference type="ARBA" id="ARBA00022603"/>
    </source>
</evidence>
<protein>
    <recommendedName>
        <fullName evidence="6">S-adenosyl-L-methionine-dependent methyltransferase</fullName>
        <ecNumber evidence="6">2.1.1.-</ecNumber>
    </recommendedName>
</protein>
<dbReference type="NCBIfam" id="TIGR00027">
    <property type="entry name" value="mthyl_TIGR00027"/>
    <property type="match status" value="1"/>
</dbReference>
<dbReference type="RefSeq" id="WP_142550497.1">
    <property type="nucleotide sequence ID" value="NZ_VIFX01000002.1"/>
</dbReference>
<dbReference type="InterPro" id="IPR011610">
    <property type="entry name" value="SAM_mthyl_Trfase_ML2640-like"/>
</dbReference>
<dbReference type="InterPro" id="IPR007213">
    <property type="entry name" value="Ppm1/Ppm2/Tcmp"/>
</dbReference>
<gene>
    <name evidence="7" type="ORF">D8S82_02475</name>
</gene>
<evidence type="ECO:0000256" key="4">
    <source>
        <dbReference type="ARBA" id="ARBA00022679"/>
    </source>
</evidence>
<reference evidence="7 8" key="1">
    <citation type="submission" date="2018-10" db="EMBL/GenBank/DDBJ databases">
        <title>Draft genome of Mycobacterium hodleri strain B.</title>
        <authorList>
            <person name="Amande T.J."/>
            <person name="Mcgenity T.J."/>
        </authorList>
    </citation>
    <scope>NUCLEOTIDE SEQUENCE [LARGE SCALE GENOMIC DNA]</scope>
    <source>
        <strain evidence="7 8">B</strain>
    </source>
</reference>